<dbReference type="InterPro" id="IPR011701">
    <property type="entry name" value="MFS"/>
</dbReference>
<comment type="subcellular location">
    <subcellularLocation>
        <location evidence="1">Membrane</location>
        <topology evidence="1">Multi-pass membrane protein</topology>
    </subcellularLocation>
</comment>
<dbReference type="GO" id="GO:0022857">
    <property type="term" value="F:transmembrane transporter activity"/>
    <property type="evidence" value="ECO:0007669"/>
    <property type="project" value="InterPro"/>
</dbReference>
<dbReference type="SUPFAM" id="SSF103473">
    <property type="entry name" value="MFS general substrate transporter"/>
    <property type="match status" value="1"/>
</dbReference>
<dbReference type="InterPro" id="IPR036259">
    <property type="entry name" value="MFS_trans_sf"/>
</dbReference>
<proteinExistence type="predicted"/>
<feature type="transmembrane region" description="Helical" evidence="6">
    <location>
        <begin position="130"/>
        <end position="152"/>
    </location>
</feature>
<dbReference type="AlphaFoldDB" id="A0AAD9YZ31"/>
<reference evidence="7" key="1">
    <citation type="submission" date="2022-11" db="EMBL/GenBank/DDBJ databases">
        <title>Chromosomal genome sequence assembly and mating type (MAT) locus characterization of the leprose asexual lichenized fungus Lepraria neglecta (Nyl.) Erichsen.</title>
        <authorList>
            <person name="Allen J.L."/>
            <person name="Pfeffer B."/>
        </authorList>
    </citation>
    <scope>NUCLEOTIDE SEQUENCE</scope>
    <source>
        <strain evidence="7">Allen 5258</strain>
    </source>
</reference>
<dbReference type="Proteomes" id="UP001276659">
    <property type="component" value="Unassembled WGS sequence"/>
</dbReference>
<feature type="transmembrane region" description="Helical" evidence="6">
    <location>
        <begin position="305"/>
        <end position="330"/>
    </location>
</feature>
<feature type="transmembrane region" description="Helical" evidence="6">
    <location>
        <begin position="368"/>
        <end position="388"/>
    </location>
</feature>
<feature type="transmembrane region" description="Helical" evidence="6">
    <location>
        <begin position="395"/>
        <end position="417"/>
    </location>
</feature>
<evidence type="ECO:0000313" key="7">
    <source>
        <dbReference type="EMBL" id="KAK3168634.1"/>
    </source>
</evidence>
<dbReference type="GO" id="GO:0016020">
    <property type="term" value="C:membrane"/>
    <property type="evidence" value="ECO:0007669"/>
    <property type="project" value="UniProtKB-SubCell"/>
</dbReference>
<gene>
    <name evidence="7" type="ORF">OEA41_005082</name>
</gene>
<keyword evidence="8" id="KW-1185">Reference proteome</keyword>
<dbReference type="Gene3D" id="1.20.1250.20">
    <property type="entry name" value="MFS general substrate transporter like domains"/>
    <property type="match status" value="2"/>
</dbReference>
<dbReference type="Pfam" id="PF07690">
    <property type="entry name" value="MFS_1"/>
    <property type="match status" value="1"/>
</dbReference>
<evidence type="ECO:0000256" key="3">
    <source>
        <dbReference type="ARBA" id="ARBA00022989"/>
    </source>
</evidence>
<keyword evidence="3 6" id="KW-1133">Transmembrane helix</keyword>
<feature type="transmembrane region" description="Helical" evidence="6">
    <location>
        <begin position="469"/>
        <end position="490"/>
    </location>
</feature>
<dbReference type="InterPro" id="IPR049680">
    <property type="entry name" value="FLVCR1-2_SLC49-like"/>
</dbReference>
<evidence type="ECO:0000256" key="5">
    <source>
        <dbReference type="SAM" id="MobiDB-lite"/>
    </source>
</evidence>
<feature type="transmembrane region" description="Helical" evidence="6">
    <location>
        <begin position="437"/>
        <end position="457"/>
    </location>
</feature>
<feature type="compositionally biased region" description="Basic and acidic residues" evidence="5">
    <location>
        <begin position="1"/>
        <end position="20"/>
    </location>
</feature>
<organism evidence="7 8">
    <name type="scientific">Lepraria neglecta</name>
    <dbReference type="NCBI Taxonomy" id="209136"/>
    <lineage>
        <taxon>Eukaryota</taxon>
        <taxon>Fungi</taxon>
        <taxon>Dikarya</taxon>
        <taxon>Ascomycota</taxon>
        <taxon>Pezizomycotina</taxon>
        <taxon>Lecanoromycetes</taxon>
        <taxon>OSLEUM clade</taxon>
        <taxon>Lecanoromycetidae</taxon>
        <taxon>Lecanorales</taxon>
        <taxon>Lecanorineae</taxon>
        <taxon>Stereocaulaceae</taxon>
        <taxon>Lepraria</taxon>
    </lineage>
</organism>
<feature type="region of interest" description="Disordered" evidence="5">
    <location>
        <begin position="1"/>
        <end position="67"/>
    </location>
</feature>
<evidence type="ECO:0000313" key="8">
    <source>
        <dbReference type="Proteomes" id="UP001276659"/>
    </source>
</evidence>
<evidence type="ECO:0000256" key="6">
    <source>
        <dbReference type="SAM" id="Phobius"/>
    </source>
</evidence>
<dbReference type="EMBL" id="JASNWA010000010">
    <property type="protein sequence ID" value="KAK3168634.1"/>
    <property type="molecule type" value="Genomic_DNA"/>
</dbReference>
<protein>
    <recommendedName>
        <fullName evidence="9">MFS general substrate transporter</fullName>
    </recommendedName>
</protein>
<dbReference type="PANTHER" id="PTHR10924">
    <property type="entry name" value="MAJOR FACILITATOR SUPERFAMILY PROTEIN-RELATED"/>
    <property type="match status" value="1"/>
</dbReference>
<evidence type="ECO:0000256" key="1">
    <source>
        <dbReference type="ARBA" id="ARBA00004141"/>
    </source>
</evidence>
<evidence type="ECO:0000256" key="2">
    <source>
        <dbReference type="ARBA" id="ARBA00022692"/>
    </source>
</evidence>
<comment type="caution">
    <text evidence="7">The sequence shown here is derived from an EMBL/GenBank/DDBJ whole genome shotgun (WGS) entry which is preliminary data.</text>
</comment>
<dbReference type="PANTHER" id="PTHR10924:SF6">
    <property type="entry name" value="SOLUTE CARRIER FAMILY 49 MEMBER A3"/>
    <property type="match status" value="1"/>
</dbReference>
<feature type="transmembrane region" description="Helical" evidence="6">
    <location>
        <begin position="188"/>
        <end position="206"/>
    </location>
</feature>
<keyword evidence="2 6" id="KW-0812">Transmembrane</keyword>
<evidence type="ECO:0000256" key="4">
    <source>
        <dbReference type="ARBA" id="ARBA00023136"/>
    </source>
</evidence>
<keyword evidence="4 6" id="KW-0472">Membrane</keyword>
<accession>A0AAD9YZ31</accession>
<feature type="transmembrane region" description="Helical" evidence="6">
    <location>
        <begin position="159"/>
        <end position="176"/>
    </location>
</feature>
<evidence type="ECO:0008006" key="9">
    <source>
        <dbReference type="Google" id="ProtNLM"/>
    </source>
</evidence>
<sequence length="502" mass="53208">MQGDQVERHEPNSEVDHLLSEDEDSMEMAELHQAGTGDKGGESQVHQVESRYTDGEPSQMEASRTISRGDGDEVALADNGGYVEYRVYKIRWFGLTQLVLLNIVVSWDWLSYSAVANTAAQFFSTTPSIINWLSTGFLFAFVVAAPATILTLHKGGPRLAIITSSLLILVGNWIRYGGTRTSPPNFGLTMFGQILIGLGQPFVLAAPTRYSDLWFTPAGRVSATAIASLANPFGGALGQLINPFLATKASEIPNMTLYVAIISTVASLPSFFIPSKPPTPVSPASNHTSPSLPSTIRILSRNPTFWLLSLPFAIYVGFFNSLSSLLTQILTPYGFSETDSGIAGAVLILVGLVSAAISSPIIDRTKAYLPFIKTAVPIIALSYLAFIWAPGTRSLAAPFVILAVLGAASFSLVPVALEWLVEVTWPVGPEAGSTICWAGGQLLGGVFIVLSDALKAGEGASPPFTMSRALIFQAVVAATAVPCTLALGWVGSVEKGRLGVGG</sequence>
<feature type="transmembrane region" description="Helical" evidence="6">
    <location>
        <begin position="342"/>
        <end position="362"/>
    </location>
</feature>
<name>A0AAD9YZ31_9LECA</name>